<dbReference type="EMBL" id="FMZZ01000015">
    <property type="protein sequence ID" value="SDD68126.1"/>
    <property type="molecule type" value="Genomic_DNA"/>
</dbReference>
<dbReference type="Proteomes" id="UP000199501">
    <property type="component" value="Unassembled WGS sequence"/>
</dbReference>
<gene>
    <name evidence="1" type="ORF">SAMN05216174_115126</name>
</gene>
<evidence type="ECO:0000313" key="2">
    <source>
        <dbReference type="Proteomes" id="UP000199501"/>
    </source>
</evidence>
<dbReference type="RefSeq" id="WP_091455672.1">
    <property type="nucleotide sequence ID" value="NZ_FMZZ01000015.1"/>
</dbReference>
<accession>A0A1G6WSQ3</accession>
<sequence length="166" mass="18334">MSSQWPDPTDPHAIRAHLDAHRASPVAVRSWAGRMVTDRADHGPVPPLGGPAWQALPDTDPRKLHSALIAAVAWVDENTPAAISARVWAEQVAVERATLDRLKDAARDAHTAMHRHGGFQSWISHAELTRRRTTFTTDPRTPEQIRAAAYTSWGLRPTTENHTRAA</sequence>
<dbReference type="OrthoDB" id="4374214at2"/>
<evidence type="ECO:0000313" key="1">
    <source>
        <dbReference type="EMBL" id="SDD68126.1"/>
    </source>
</evidence>
<protein>
    <submittedName>
        <fullName evidence="1">Uncharacterized protein</fullName>
    </submittedName>
</protein>
<reference evidence="2" key="1">
    <citation type="submission" date="2016-10" db="EMBL/GenBank/DDBJ databases">
        <authorList>
            <person name="Varghese N."/>
            <person name="Submissions S."/>
        </authorList>
    </citation>
    <scope>NUCLEOTIDE SEQUENCE [LARGE SCALE GENOMIC DNA]</scope>
    <source>
        <strain evidence="2">IBRC-M 10403</strain>
    </source>
</reference>
<proteinExistence type="predicted"/>
<organism evidence="1 2">
    <name type="scientific">Actinokineospora iranica</name>
    <dbReference type="NCBI Taxonomy" id="1271860"/>
    <lineage>
        <taxon>Bacteria</taxon>
        <taxon>Bacillati</taxon>
        <taxon>Actinomycetota</taxon>
        <taxon>Actinomycetes</taxon>
        <taxon>Pseudonocardiales</taxon>
        <taxon>Pseudonocardiaceae</taxon>
        <taxon>Actinokineospora</taxon>
    </lineage>
</organism>
<dbReference type="AlphaFoldDB" id="A0A1G6WSQ3"/>
<dbReference type="STRING" id="1271860.SAMN05216174_115126"/>
<name>A0A1G6WSQ3_9PSEU</name>
<keyword evidence="2" id="KW-1185">Reference proteome</keyword>